<dbReference type="KEGG" id="dbr:Deba_1688"/>
<proteinExistence type="predicted"/>
<dbReference type="eggNOG" id="COG1337">
    <property type="taxonomic scope" value="Bacteria"/>
</dbReference>
<dbReference type="InterPro" id="IPR052216">
    <property type="entry name" value="CRISPR_Csm3_endoribonuclease"/>
</dbReference>
<accession>E1QHL3</accession>
<evidence type="ECO:0000256" key="1">
    <source>
        <dbReference type="ARBA" id="ARBA00023118"/>
    </source>
</evidence>
<feature type="domain" description="CRISPR type III-associated protein" evidence="2">
    <location>
        <begin position="11"/>
        <end position="212"/>
    </location>
</feature>
<dbReference type="Proteomes" id="UP000009047">
    <property type="component" value="Chromosome"/>
</dbReference>
<dbReference type="GO" id="GO:0051607">
    <property type="term" value="P:defense response to virus"/>
    <property type="evidence" value="ECO:0007669"/>
    <property type="project" value="UniProtKB-KW"/>
</dbReference>
<dbReference type="HOGENOM" id="CLU_041901_0_0_7"/>
<reference evidence="3 4" key="1">
    <citation type="journal article" date="2010" name="Stand. Genomic Sci.">
        <title>Complete genome sequence of Desulfarculus baarsii type strain (2st14).</title>
        <authorList>
            <person name="Sun H."/>
            <person name="Spring S."/>
            <person name="Lapidus A."/>
            <person name="Davenport K."/>
            <person name="Del Rio T.G."/>
            <person name="Tice H."/>
            <person name="Nolan M."/>
            <person name="Copeland A."/>
            <person name="Cheng J.F."/>
            <person name="Lucas S."/>
            <person name="Tapia R."/>
            <person name="Goodwin L."/>
            <person name="Pitluck S."/>
            <person name="Ivanova N."/>
            <person name="Pagani I."/>
            <person name="Mavromatis K."/>
            <person name="Ovchinnikova G."/>
            <person name="Pati A."/>
            <person name="Chen A."/>
            <person name="Palaniappan K."/>
            <person name="Hauser L."/>
            <person name="Chang Y.J."/>
            <person name="Jeffries C.D."/>
            <person name="Detter J.C."/>
            <person name="Han C."/>
            <person name="Rohde M."/>
            <person name="Brambilla E."/>
            <person name="Goker M."/>
            <person name="Woyke T."/>
            <person name="Bristow J."/>
            <person name="Eisen J.A."/>
            <person name="Markowitz V."/>
            <person name="Hugenholtz P."/>
            <person name="Kyrpides N.C."/>
            <person name="Klenk H.P."/>
            <person name="Land M."/>
        </authorList>
    </citation>
    <scope>NUCLEOTIDE SEQUENCE [LARGE SCALE GENOMIC DNA]</scope>
    <source>
        <strain evidence="4">ATCC 33931 / DSM 2075 / LMG 7858 / VKM B-1802 / 2st14</strain>
    </source>
</reference>
<gene>
    <name evidence="3" type="ordered locus">Deba_1688</name>
</gene>
<keyword evidence="1" id="KW-0051">Antiviral defense</keyword>
<protein>
    <recommendedName>
        <fullName evidence="2">CRISPR type III-associated protein domain-containing protein</fullName>
    </recommendedName>
</protein>
<dbReference type="CDD" id="cd09726">
    <property type="entry name" value="RAMP_I_III"/>
    <property type="match status" value="2"/>
</dbReference>
<organism evidence="3 4">
    <name type="scientific">Desulfarculus baarsii (strain ATCC 33931 / DSM 2075 / LMG 7858 / VKM B-1802 / 2st14)</name>
    <dbReference type="NCBI Taxonomy" id="644282"/>
    <lineage>
        <taxon>Bacteria</taxon>
        <taxon>Pseudomonadati</taxon>
        <taxon>Thermodesulfobacteriota</taxon>
        <taxon>Desulfarculia</taxon>
        <taxon>Desulfarculales</taxon>
        <taxon>Desulfarculaceae</taxon>
        <taxon>Desulfarculus</taxon>
    </lineage>
</organism>
<evidence type="ECO:0000313" key="4">
    <source>
        <dbReference type="Proteomes" id="UP000009047"/>
    </source>
</evidence>
<evidence type="ECO:0000313" key="3">
    <source>
        <dbReference type="EMBL" id="ADK85056.1"/>
    </source>
</evidence>
<dbReference type="PANTHER" id="PTHR35579">
    <property type="entry name" value="CRISPR SYSTEM CMS ENDORIBONUCLEASE CSM3"/>
    <property type="match status" value="1"/>
</dbReference>
<dbReference type="STRING" id="644282.Deba_1688"/>
<dbReference type="RefSeq" id="WP_013258509.1">
    <property type="nucleotide sequence ID" value="NC_014365.1"/>
</dbReference>
<keyword evidence="4" id="KW-1185">Reference proteome</keyword>
<dbReference type="AlphaFoldDB" id="E1QHL3"/>
<evidence type="ECO:0000259" key="2">
    <source>
        <dbReference type="Pfam" id="PF03787"/>
    </source>
</evidence>
<name>E1QHL3_DESB2</name>
<dbReference type="InterPro" id="IPR005537">
    <property type="entry name" value="RAMP_III_fam"/>
</dbReference>
<sequence length="469" mass="51260">MLDQVILCGQLEALSPLHVGTGDFTPLAQLFENDSRKLSHLAADDRGRGALVATIVRDHENRPCLSATAIKGCLRAACRAVGWDQLDIKHLFGEARESEDVGAMAKVLLRLANMDGLEQYFPPERTPLPYYRHEALSYIQTRIRVDHDAGVAADKYLFFQEMVPQGVRFRFRAVFRGAWEECQQKLLPALALLGRHQGVALGKGYTLGNGRIRLVPDSLQARVVGFDALRCLPTVGAKTAVCLPADASASPAVRISLRLACEGPFLVLDPTGADAAAQKGAANQLQPLLRQDNQPDLLASSLMGALRARLAWLSQLADESDGDDPERILKPRQSPVELSTSERLFGVTGWRGLVRLASLEIEDAGQTCVVPRVALDRFTAGPIDGALFFTNARVGVKYKVRLVLESRRHTDAATNQAQVFGAGAETDEKAFRALIHELTVDDPLLMLGHGTNQGFGWFQVEEIARDDRA</sequence>
<feature type="domain" description="CRISPR type III-associated protein" evidence="2">
    <location>
        <begin position="282"/>
        <end position="458"/>
    </location>
</feature>
<dbReference type="PANTHER" id="PTHR35579:SF3">
    <property type="entry name" value="CRISPR SYSTEM CMS ENDORIBONUCLEASE CSM3"/>
    <property type="match status" value="1"/>
</dbReference>
<dbReference type="EMBL" id="CP002085">
    <property type="protein sequence ID" value="ADK85056.1"/>
    <property type="molecule type" value="Genomic_DNA"/>
</dbReference>
<dbReference type="Pfam" id="PF03787">
    <property type="entry name" value="RAMPs"/>
    <property type="match status" value="2"/>
</dbReference>